<feature type="compositionally biased region" description="Basic and acidic residues" evidence="5">
    <location>
        <begin position="156"/>
        <end position="199"/>
    </location>
</feature>
<evidence type="ECO:0000256" key="1">
    <source>
        <dbReference type="ARBA" id="ARBA00005234"/>
    </source>
</evidence>
<dbReference type="PROSITE" id="PS50600">
    <property type="entry name" value="ULP_PROTEASE"/>
    <property type="match status" value="1"/>
</dbReference>
<feature type="region of interest" description="Disordered" evidence="5">
    <location>
        <begin position="2122"/>
        <end position="2360"/>
    </location>
</feature>
<feature type="compositionally biased region" description="Basic and acidic residues" evidence="5">
    <location>
        <begin position="851"/>
        <end position="865"/>
    </location>
</feature>
<dbReference type="VEuPathDB" id="ToxoDB:TGVAND_265190"/>
<evidence type="ECO:0000256" key="2">
    <source>
        <dbReference type="ARBA" id="ARBA00022670"/>
    </source>
</evidence>
<feature type="compositionally biased region" description="Basic and acidic residues" evidence="5">
    <location>
        <begin position="2173"/>
        <end position="2184"/>
    </location>
</feature>
<feature type="region of interest" description="Disordered" evidence="5">
    <location>
        <begin position="1169"/>
        <end position="1250"/>
    </location>
</feature>
<feature type="compositionally biased region" description="Basic and acidic residues" evidence="5">
    <location>
        <begin position="1418"/>
        <end position="1434"/>
    </location>
</feature>
<dbReference type="GO" id="GO:0016926">
    <property type="term" value="P:protein desumoylation"/>
    <property type="evidence" value="ECO:0007669"/>
    <property type="project" value="TreeGrafter"/>
</dbReference>
<feature type="region of interest" description="Disordered" evidence="5">
    <location>
        <begin position="1315"/>
        <end position="1530"/>
    </location>
</feature>
<accession>A0A086PM49</accession>
<feature type="compositionally biased region" description="Acidic residues" evidence="5">
    <location>
        <begin position="1058"/>
        <end position="1075"/>
    </location>
</feature>
<evidence type="ECO:0000313" key="8">
    <source>
        <dbReference type="Proteomes" id="UP000028840"/>
    </source>
</evidence>
<feature type="compositionally biased region" description="Basic and acidic residues" evidence="5">
    <location>
        <begin position="2279"/>
        <end position="2324"/>
    </location>
</feature>
<feature type="compositionally biased region" description="Basic and acidic residues" evidence="5">
    <location>
        <begin position="696"/>
        <end position="706"/>
    </location>
</feature>
<feature type="compositionally biased region" description="Acidic residues" evidence="5">
    <location>
        <begin position="126"/>
        <end position="135"/>
    </location>
</feature>
<keyword evidence="2 7" id="KW-0645">Protease</keyword>
<feature type="compositionally biased region" description="Basic and acidic residues" evidence="5">
    <location>
        <begin position="454"/>
        <end position="519"/>
    </location>
</feature>
<feature type="compositionally biased region" description="Basic and acidic residues" evidence="5">
    <location>
        <begin position="21"/>
        <end position="31"/>
    </location>
</feature>
<keyword evidence="3 7" id="KW-0378">Hydrolase</keyword>
<feature type="compositionally biased region" description="Polar residues" evidence="5">
    <location>
        <begin position="2460"/>
        <end position="2480"/>
    </location>
</feature>
<feature type="compositionally biased region" description="Basic residues" evidence="5">
    <location>
        <begin position="764"/>
        <end position="773"/>
    </location>
</feature>
<dbReference type="Pfam" id="PF02902">
    <property type="entry name" value="Peptidase_C48"/>
    <property type="match status" value="1"/>
</dbReference>
<feature type="compositionally biased region" description="Polar residues" evidence="5">
    <location>
        <begin position="550"/>
        <end position="561"/>
    </location>
</feature>
<feature type="compositionally biased region" description="Basic and acidic residues" evidence="5">
    <location>
        <begin position="1864"/>
        <end position="1875"/>
    </location>
</feature>
<feature type="compositionally biased region" description="Basic and acidic residues" evidence="5">
    <location>
        <begin position="2003"/>
        <end position="2018"/>
    </location>
</feature>
<gene>
    <name evidence="7" type="ORF">TGVAND_265190</name>
</gene>
<feature type="compositionally biased region" description="Basic and acidic residues" evidence="5">
    <location>
        <begin position="1102"/>
        <end position="1114"/>
    </location>
</feature>
<feature type="compositionally biased region" description="Low complexity" evidence="5">
    <location>
        <begin position="911"/>
        <end position="935"/>
    </location>
</feature>
<feature type="compositionally biased region" description="Polar residues" evidence="5">
    <location>
        <begin position="973"/>
        <end position="989"/>
    </location>
</feature>
<feature type="compositionally biased region" description="Basic and acidic residues" evidence="5">
    <location>
        <begin position="2623"/>
        <end position="2633"/>
    </location>
</feature>
<feature type="compositionally biased region" description="Polar residues" evidence="5">
    <location>
        <begin position="829"/>
        <end position="843"/>
    </location>
</feature>
<feature type="compositionally biased region" description="Low complexity" evidence="5">
    <location>
        <begin position="221"/>
        <end position="251"/>
    </location>
</feature>
<feature type="region of interest" description="Disordered" evidence="5">
    <location>
        <begin position="1053"/>
        <end position="1078"/>
    </location>
</feature>
<feature type="region of interest" description="Disordered" evidence="5">
    <location>
        <begin position="2381"/>
        <end position="2758"/>
    </location>
</feature>
<feature type="compositionally biased region" description="Basic and acidic residues" evidence="5">
    <location>
        <begin position="339"/>
        <end position="372"/>
    </location>
</feature>
<feature type="region of interest" description="Disordered" evidence="5">
    <location>
        <begin position="829"/>
        <end position="879"/>
    </location>
</feature>
<feature type="compositionally biased region" description="Low complexity" evidence="5">
    <location>
        <begin position="264"/>
        <end position="289"/>
    </location>
</feature>
<dbReference type="EC" id="3.4.22.68" evidence="7"/>
<feature type="region of interest" description="Disordered" evidence="5">
    <location>
        <begin position="909"/>
        <end position="935"/>
    </location>
</feature>
<dbReference type="GO" id="GO:0006508">
    <property type="term" value="P:proteolysis"/>
    <property type="evidence" value="ECO:0007669"/>
    <property type="project" value="UniProtKB-KW"/>
</dbReference>
<feature type="compositionally biased region" description="Basic and acidic residues" evidence="5">
    <location>
        <begin position="90"/>
        <end position="107"/>
    </location>
</feature>
<evidence type="ECO:0000256" key="4">
    <source>
        <dbReference type="ARBA" id="ARBA00022807"/>
    </source>
</evidence>
<dbReference type="InterPro" id="IPR038765">
    <property type="entry name" value="Papain-like_cys_pep_sf"/>
</dbReference>
<dbReference type="OrthoDB" id="198735at2759"/>
<feature type="compositionally biased region" description="Basic and acidic residues" evidence="5">
    <location>
        <begin position="1757"/>
        <end position="1767"/>
    </location>
</feature>
<feature type="compositionally biased region" description="Basic and acidic residues" evidence="5">
    <location>
        <begin position="72"/>
        <end position="82"/>
    </location>
</feature>
<proteinExistence type="inferred from homology"/>
<feature type="region of interest" description="Disordered" evidence="5">
    <location>
        <begin position="1094"/>
        <end position="1156"/>
    </location>
</feature>
<dbReference type="InterPro" id="IPR003653">
    <property type="entry name" value="Peptidase_C48_C"/>
</dbReference>
<name>A0A086PM49_TOXGO</name>
<reference evidence="7 8" key="2">
    <citation type="journal article" date="2015" name="Eukaryot. Cell">
        <title>Genetic mapping reveals that sinefungin resistance in Toxoplasma gondii is controlled by a putative amino acid transporter locus that can be used as a negative selectable marker.</title>
        <authorList>
            <person name="Behnke M.S."/>
            <person name="Khan A."/>
            <person name="Sibley L.D."/>
        </authorList>
    </citation>
    <scope>NUCLEOTIDE SEQUENCE [LARGE SCALE GENOMIC DNA]</scope>
    <source>
        <strain evidence="7 8">VAND</strain>
    </source>
</reference>
<feature type="compositionally biased region" description="Low complexity" evidence="5">
    <location>
        <begin position="2135"/>
        <end position="2153"/>
    </location>
</feature>
<evidence type="ECO:0000256" key="3">
    <source>
        <dbReference type="ARBA" id="ARBA00022801"/>
    </source>
</evidence>
<feature type="compositionally biased region" description="Basic and acidic residues" evidence="5">
    <location>
        <begin position="665"/>
        <end position="686"/>
    </location>
</feature>
<feature type="compositionally biased region" description="Basic and acidic residues" evidence="5">
    <location>
        <begin position="1774"/>
        <end position="1801"/>
    </location>
</feature>
<evidence type="ECO:0000313" key="7">
    <source>
        <dbReference type="EMBL" id="KFH01431.1"/>
    </source>
</evidence>
<feature type="region of interest" description="Disordered" evidence="5">
    <location>
        <begin position="604"/>
        <end position="814"/>
    </location>
</feature>
<feature type="region of interest" description="Disordered" evidence="5">
    <location>
        <begin position="1576"/>
        <end position="1613"/>
    </location>
</feature>
<dbReference type="PANTHER" id="PTHR12606:SF1">
    <property type="entry name" value="UBIQUITIN-LIKE-SPECIFIC PROTEASE 1A"/>
    <property type="match status" value="1"/>
</dbReference>
<feature type="compositionally biased region" description="Basic and acidic residues" evidence="5">
    <location>
        <begin position="2685"/>
        <end position="2696"/>
    </location>
</feature>
<feature type="compositionally biased region" description="Basic and acidic residues" evidence="5">
    <location>
        <begin position="991"/>
        <end position="1004"/>
    </location>
</feature>
<feature type="compositionally biased region" description="Low complexity" evidence="5">
    <location>
        <begin position="1119"/>
        <end position="1134"/>
    </location>
</feature>
<dbReference type="GO" id="GO:0016929">
    <property type="term" value="F:deSUMOylase activity"/>
    <property type="evidence" value="ECO:0007669"/>
    <property type="project" value="TreeGrafter"/>
</dbReference>
<feature type="compositionally biased region" description="Basic and acidic residues" evidence="5">
    <location>
        <begin position="1458"/>
        <end position="1496"/>
    </location>
</feature>
<feature type="compositionally biased region" description="Acidic residues" evidence="5">
    <location>
        <begin position="1344"/>
        <end position="1359"/>
    </location>
</feature>
<feature type="compositionally biased region" description="Low complexity" evidence="5">
    <location>
        <begin position="2482"/>
        <end position="2522"/>
    </location>
</feature>
<feature type="compositionally biased region" description="Low complexity" evidence="5">
    <location>
        <begin position="1963"/>
        <end position="1972"/>
    </location>
</feature>
<feature type="compositionally biased region" description="Low complexity" evidence="5">
    <location>
        <begin position="1665"/>
        <end position="1674"/>
    </location>
</feature>
<keyword evidence="4" id="KW-0788">Thiol protease</keyword>
<feature type="compositionally biased region" description="Basic and acidic residues" evidence="5">
    <location>
        <begin position="1324"/>
        <end position="1343"/>
    </location>
</feature>
<feature type="domain" description="Ubiquitin-like protease family profile" evidence="6">
    <location>
        <begin position="2821"/>
        <end position="3000"/>
    </location>
</feature>
<dbReference type="SUPFAM" id="SSF54001">
    <property type="entry name" value="Cysteine proteinases"/>
    <property type="match status" value="1"/>
</dbReference>
<reference evidence="7 8" key="1">
    <citation type="submission" date="2014-08" db="EMBL/GenBank/DDBJ databases">
        <authorList>
            <person name="Sibley D."/>
            <person name="Venepally P."/>
            <person name="Karamycheva S."/>
            <person name="Hadjithomas M."/>
            <person name="Khan A."/>
            <person name="Brunk B."/>
            <person name="Roos D."/>
            <person name="Caler E."/>
            <person name="Lorenzi H."/>
        </authorList>
    </citation>
    <scope>NUCLEOTIDE SEQUENCE [LARGE SCALE GENOMIC DNA]</scope>
    <source>
        <strain evidence="7 8">VAND</strain>
    </source>
</reference>
<feature type="compositionally biased region" description="Basic and acidic residues" evidence="5">
    <location>
        <begin position="785"/>
        <end position="794"/>
    </location>
</feature>
<feature type="region of interest" description="Disordered" evidence="5">
    <location>
        <begin position="1963"/>
        <end position="2098"/>
    </location>
</feature>
<comment type="caution">
    <text evidence="7">The sequence shown here is derived from an EMBL/GenBank/DDBJ whole genome shotgun (WGS) entry which is preliminary data.</text>
</comment>
<feature type="compositionally biased region" description="Low complexity" evidence="5">
    <location>
        <begin position="2420"/>
        <end position="2451"/>
    </location>
</feature>
<feature type="region of interest" description="Disordered" evidence="5">
    <location>
        <begin position="1"/>
        <end position="586"/>
    </location>
</feature>
<protein>
    <submittedName>
        <fullName evidence="7">Ulp1 protease family, C-terminal catalytic domain-containing protein</fullName>
        <ecNumber evidence="7">3.4.22.68</ecNumber>
    </submittedName>
</protein>
<comment type="similarity">
    <text evidence="1">Belongs to the peptidase C48 family.</text>
</comment>
<feature type="compositionally biased region" description="Basic and acidic residues" evidence="5">
    <location>
        <begin position="1677"/>
        <end position="1691"/>
    </location>
</feature>
<feature type="compositionally biased region" description="Basic and acidic residues" evidence="5">
    <location>
        <begin position="2212"/>
        <end position="2223"/>
    </location>
</feature>
<feature type="compositionally biased region" description="Basic residues" evidence="5">
    <location>
        <begin position="108"/>
        <end position="117"/>
    </location>
</feature>
<feature type="compositionally biased region" description="Acidic residues" evidence="5">
    <location>
        <begin position="2340"/>
        <end position="2357"/>
    </location>
</feature>
<feature type="compositionally biased region" description="Basic and acidic residues" evidence="5">
    <location>
        <begin position="743"/>
        <end position="752"/>
    </location>
</feature>
<evidence type="ECO:0000256" key="5">
    <source>
        <dbReference type="SAM" id="MobiDB-lite"/>
    </source>
</evidence>
<feature type="compositionally biased region" description="Basic and acidic residues" evidence="5">
    <location>
        <begin position="1367"/>
        <end position="1378"/>
    </location>
</feature>
<feature type="compositionally biased region" description="Basic and acidic residues" evidence="5">
    <location>
        <begin position="1136"/>
        <end position="1153"/>
    </location>
</feature>
<evidence type="ECO:0000259" key="6">
    <source>
        <dbReference type="PROSITE" id="PS50600"/>
    </source>
</evidence>
<organism evidence="7 8">
    <name type="scientific">Toxoplasma gondii VAND</name>
    <dbReference type="NCBI Taxonomy" id="933077"/>
    <lineage>
        <taxon>Eukaryota</taxon>
        <taxon>Sar</taxon>
        <taxon>Alveolata</taxon>
        <taxon>Apicomplexa</taxon>
        <taxon>Conoidasida</taxon>
        <taxon>Coccidia</taxon>
        <taxon>Eucoccidiorida</taxon>
        <taxon>Eimeriorina</taxon>
        <taxon>Sarcocystidae</taxon>
        <taxon>Toxoplasma</taxon>
    </lineage>
</organism>
<dbReference type="GO" id="GO:0005634">
    <property type="term" value="C:nucleus"/>
    <property type="evidence" value="ECO:0007669"/>
    <property type="project" value="TreeGrafter"/>
</dbReference>
<dbReference type="PANTHER" id="PTHR12606">
    <property type="entry name" value="SENTRIN/SUMO-SPECIFIC PROTEASE"/>
    <property type="match status" value="1"/>
</dbReference>
<dbReference type="Gene3D" id="3.40.395.10">
    <property type="entry name" value="Adenoviral Proteinase, Chain A"/>
    <property type="match status" value="1"/>
</dbReference>
<feature type="region of interest" description="Disordered" evidence="5">
    <location>
        <begin position="966"/>
        <end position="1004"/>
    </location>
</feature>
<feature type="compositionally biased region" description="Basic and acidic residues" evidence="5">
    <location>
        <begin position="1818"/>
        <end position="1846"/>
    </location>
</feature>
<dbReference type="Proteomes" id="UP000028840">
    <property type="component" value="Unassembled WGS sequence"/>
</dbReference>
<sequence>MYRQSVQAHRAKKPPLPISELVKECDREQTKNTRVSRPFKQPRAALPAYPGEGILSSRQAPRSLSFGGDGGKSSRFDGHTSLEESAADDGSCRAEKREEERPQDRKGEKRRTPRSARSRSLFGADEPSEEDAPGEDELRQRCLPRRSNEGEMVTQRFKEGEGENKKRMGGKKGDRTTHSHSGRGREDREDYSEDGDRSPRLLGRHFSTFSSEPCTDTRKATSTVGTDPSSSSSSLSSAPFSSSSGSGTVTSCLAPSWLLSTLGVSPNPTASSSSSSSSAVSLAVPRVSSRTSGDRGPTTPSEQSERGEKRVSFSRGGSDNGRRGDSGAETVARGRARVKSSEERPDADPGERDERVREQEREKRRAARDKSAPRRRGRHERRSERKEGAGETTEESSEGDACFGGRRETKKRRFLDRSGERDAPTSAGETEAEEKRVACRGQAPRRAARSASGGREKKREGEKTRRTPDEHDEARRDEEVSDGGRAKLENRSVSEFAKKQERRSRDREKTRQDRKDSRHGSKRKPSEKKTDSSASFLGAPSVLLYPPSTLFGSTRHSSTLLPSHASRPFGAPNFSSSLVPGRSESLSASAGLLSRLPLEAALSSVSCGGDTRGGGEVANGDSERERDASCGVQTLEREAAELSANKPRSPPLSLGALLQVSSRLAMREGKKEEGSREEGSGEREQTTEASTDSVENAERSEGRGAETEGEEAVPESKSELEEDVEAGASDSFFGGEAEDRDGDETGEKKDPQDACATGELWAERKRKNKRTARRCSVGIQCESVDSARGKKETETPFPSLLQEEESEREKERQQFLRFCQQLHPSASPSLLFNDVPSASTHSRPTCFPVSDARDPKEFSVEKNEEVLSPSLPGSPRTLRDRPLRHFAPLAFNSSASHPRLLVCSDPLEMEASSPCSSSKHPCSSSSPFSSSGFAASSSFQPLECVSSFGTAPGALFGEEEERVLTSFLGASETAPSPSQPASLCASRSRQSVREKEDGKQESFLEAEREKAAALWRLEELKQLGRQVSLWGERRLLSGSFFGGEEGRTELLHHLGVQLEEEGVSDPEEDDEEDFQESVQQQLLFFQRMQREQPSLFPHTLAKQREEARRAETKGGEGQGETTSEAPSASLASGGKKSGESRDLSGKEKEDDACSVHSDSTVCLPPYFYVALSPAGGSPGKSLQTETLSRSRGDVDRGPVSLSSFDSKVALQGEEGELHARGNGENKDERTGEETRDGAQGEDKRRELSSEDAFVLQRRHEMHLWRRLLEGEEERADVSQAATCALLRRTRRARVSAPAGVAVECWQHRDLTLRAESEEKEEQGEDSKESELLRSDAELCSVREEAEEGNGEGSCEEEDRGDGQAETETGHARVVREVDAVGDWNEEEREKALEEAAELQAESLDLRSSLPVAESPPCIDHESAEETEHRDRGEDDLLSGDDEGGGAARRWLSLSSGRDNTEPQKPRGECDGSDQERAPEQKEEELPKTSHAEDADHQVSPVDGGGADSEEATAQEQRGGDPGDDPPSFPLLEALASAASHDSLLGVGATFAGQEASLHFQGRSDVQVHTRLDKVPDFSSASCCSPATPKGPFRSSVRQVTPSREREDESAVVSGVATLEKDGEREAFRQLEGETPLKTLKVELEEEIRVDFCREKSEDAGVVFSPGVSESVGVSPLAEEKKDSARVFEHSFEFGGGPGREEQGNHEEEVEGPPPGPEKISVRFSELTSDLPSSRSSSSLLPSSLSVRASNSASGLRVEVERAARETLRFASGGQEERGEEEREQREEEVERERGGKGERGADSSAEFSCQVDREEEGEGRNFGDDEGLPDRNEGTDSREKQQREETQGCLQSERCPGRPSQGRRHSDTEARRPEETLASPELDAPATGSDSQREERQDEEENAKKKASLGQDVCARGKSQEGERTEVGMCGIQAASQPDDSEDRGIGNAQNFAVSAFQIFSSPQRSCCSRSPLHAATPLPFDVATPTPLREVNEEREEEEREESAREEQETRATGEEKDGGEEEVGDSRRSIENESEETGGSNSREEITSCPAYTIQTSPDLQVSPEETDDRHLSSSWESPSRPEKGVSGDDLVGSSSSLTEATEDFFSLVSSGFLPCSFQPPTPSPAFLAALQDSPPAAADGSGAVSSSALPLPAPSPLVSPSCLHTQALERLGRGTDEGREESGEENGGGNTAEIDAENDSENNAPNGGEGEKENRIEGVRSPRRSAAEPGRLRGPNDGAAFGAGVNPGEYMQVQASSGGEAERRESRGRTTSQGATRERRETAEGRSSAFRERGKNSSRGSDSESSRDREKRWRTERRDSTCSRAASAGLHRKKEEQEEEQEEREEEKDEECVETDLMSPKIAAGALTVSHICASLETRSSRQEDMSEGSASRQRDENGVSCDQDVRCLRETLGTDSTSPVPVSPASPFSIATRSASAADPSSDTSSSVRLSGPLLPTTSASVGGLCSSTSSDSVPRTASAPGLCSPLSSSAPSCCRPSAASSSAFSSLSSPLHLSGSARGTASAEQGCETPRPPYLSSPAKKRKGAEFPPSDSDTAKPSFGLRPSPASRSPLCSARGELERESANARGETASDWEAQAFQSPLTPVVFAASSEAAPRSPGEKREKERQTRALCEAPVLVLSDEEEESLGTRGVSPLAPRPSEDMTGASREEKAAQRLAGVRGEHAEETRGVEDVQGAVPERESDREERVEEREGDSTEEQSLERDADERREQKTAREERWRGLERNEPVEVEPALGVEEDKCGVGTALCENKSAKSPAKAERWHLSKEDQKTLAALLQRLGRPRASDGEVLLHRAGIPLTVKSLRGLLPGGLLDDEVINLYMVLLQERSDRSVRRSQSGASSSPPLRCQFFPSHFYASLRKGGFDSVRRWTLRKKVDIFRQDVLIFPLHVVAETHWALGVVNFRDDTLEYYDSLDYQEEGREFGERIREYLRREHLDKKRRPFAAETRLKPLVKRVPCQENSSDCGVFCCQFAEHLGAARLAFDFTQADITALRYKMMLQLCQTYVA</sequence>
<feature type="region of interest" description="Disordered" evidence="5">
    <location>
        <begin position="1665"/>
        <end position="1947"/>
    </location>
</feature>
<feature type="compositionally biased region" description="Low complexity" evidence="5">
    <location>
        <begin position="1724"/>
        <end position="1753"/>
    </location>
</feature>
<feature type="compositionally biased region" description="Basic and acidic residues" evidence="5">
    <location>
        <begin position="2396"/>
        <end position="2413"/>
    </location>
</feature>
<feature type="compositionally biased region" description="Low complexity" evidence="5">
    <location>
        <begin position="440"/>
        <end position="453"/>
    </location>
</feature>
<feature type="compositionally biased region" description="Basic and acidic residues" evidence="5">
    <location>
        <begin position="1215"/>
        <end position="1248"/>
    </location>
</feature>
<feature type="compositionally biased region" description="Basic and acidic residues" evidence="5">
    <location>
        <begin position="2703"/>
        <end position="2752"/>
    </location>
</feature>
<dbReference type="EMBL" id="AEYJ02001513">
    <property type="protein sequence ID" value="KFH01431.1"/>
    <property type="molecule type" value="Genomic_DNA"/>
</dbReference>